<evidence type="ECO:0000256" key="1">
    <source>
        <dbReference type="SAM" id="Phobius"/>
    </source>
</evidence>
<keyword evidence="1" id="KW-0812">Transmembrane</keyword>
<feature type="transmembrane region" description="Helical" evidence="1">
    <location>
        <begin position="6"/>
        <end position="26"/>
    </location>
</feature>
<protein>
    <submittedName>
        <fullName evidence="2">DUF1467 family protein</fullName>
    </submittedName>
</protein>
<dbReference type="InterPro" id="IPR009935">
    <property type="entry name" value="DUF1467"/>
</dbReference>
<keyword evidence="1" id="KW-1133">Transmembrane helix</keyword>
<name>A0A6I3KGI0_9HYPH</name>
<dbReference type="Proteomes" id="UP000440694">
    <property type="component" value="Unassembled WGS sequence"/>
</dbReference>
<accession>A0A6I3KGI0</accession>
<comment type="caution">
    <text evidence="2">The sequence shown here is derived from an EMBL/GenBank/DDBJ whole genome shotgun (WGS) entry which is preliminary data.</text>
</comment>
<dbReference type="RefSeq" id="WP_154737961.1">
    <property type="nucleotide sequence ID" value="NZ_WMBQ01000001.1"/>
</dbReference>
<proteinExistence type="predicted"/>
<dbReference type="EMBL" id="WMBQ01000001">
    <property type="protein sequence ID" value="MTD93419.1"/>
    <property type="molecule type" value="Genomic_DNA"/>
</dbReference>
<evidence type="ECO:0000313" key="2">
    <source>
        <dbReference type="EMBL" id="MTD93419.1"/>
    </source>
</evidence>
<sequence>MDRVMAVAIYIFIWWIVLFAVLPFGVRTQAEEGEVVPGTPESAPAKPRLLRIFLINTLVATVVFALVYAAIVYKVVTPETFPW</sequence>
<dbReference type="Pfam" id="PF07330">
    <property type="entry name" value="DUF1467"/>
    <property type="match status" value="1"/>
</dbReference>
<keyword evidence="3" id="KW-1185">Reference proteome</keyword>
<reference evidence="2 3" key="1">
    <citation type="submission" date="2019-11" db="EMBL/GenBank/DDBJ databases">
        <title>Identification of a novel strain.</title>
        <authorList>
            <person name="Xu Q."/>
            <person name="Wang G."/>
        </authorList>
    </citation>
    <scope>NUCLEOTIDE SEQUENCE [LARGE SCALE GENOMIC DNA]</scope>
    <source>
        <strain evidence="3">xq</strain>
    </source>
</reference>
<gene>
    <name evidence="2" type="ORF">GIW81_03595</name>
</gene>
<dbReference type="AlphaFoldDB" id="A0A6I3KGI0"/>
<keyword evidence="1" id="KW-0472">Membrane</keyword>
<evidence type="ECO:0000313" key="3">
    <source>
        <dbReference type="Proteomes" id="UP000440694"/>
    </source>
</evidence>
<feature type="transmembrane region" description="Helical" evidence="1">
    <location>
        <begin position="52"/>
        <end position="73"/>
    </location>
</feature>
<organism evidence="2 3">
    <name type="scientific">Hyphomicrobium album</name>
    <dbReference type="NCBI Taxonomy" id="2665159"/>
    <lineage>
        <taxon>Bacteria</taxon>
        <taxon>Pseudomonadati</taxon>
        <taxon>Pseudomonadota</taxon>
        <taxon>Alphaproteobacteria</taxon>
        <taxon>Hyphomicrobiales</taxon>
        <taxon>Hyphomicrobiaceae</taxon>
        <taxon>Hyphomicrobium</taxon>
    </lineage>
</organism>